<dbReference type="Pfam" id="PF00703">
    <property type="entry name" value="Glyco_hydro_2"/>
    <property type="match status" value="1"/>
</dbReference>
<dbReference type="Gene3D" id="2.60.120.260">
    <property type="entry name" value="Galactose-binding domain-like"/>
    <property type="match status" value="1"/>
</dbReference>
<keyword evidence="3" id="KW-0326">Glycosidase</keyword>
<evidence type="ECO:0000256" key="5">
    <source>
        <dbReference type="SAM" id="SignalP"/>
    </source>
</evidence>
<feature type="chain" id="PRO_5046525871" evidence="5">
    <location>
        <begin position="21"/>
        <end position="1002"/>
    </location>
</feature>
<feature type="domain" description="Glycoside hydrolase family 2 immunoglobulin-like beta-sandwich" evidence="6">
    <location>
        <begin position="176"/>
        <end position="267"/>
    </location>
</feature>
<dbReference type="InterPro" id="IPR008979">
    <property type="entry name" value="Galactose-bd-like_sf"/>
</dbReference>
<evidence type="ECO:0000256" key="2">
    <source>
        <dbReference type="ARBA" id="ARBA00022801"/>
    </source>
</evidence>
<dbReference type="SUPFAM" id="SSF51445">
    <property type="entry name" value="(Trans)glycosidases"/>
    <property type="match status" value="1"/>
</dbReference>
<dbReference type="RefSeq" id="WP_019149449.1">
    <property type="nucleotide sequence ID" value="NZ_CP102252.1"/>
</dbReference>
<dbReference type="SUPFAM" id="SSF49303">
    <property type="entry name" value="beta-Galactosidase/glucuronidase domain"/>
    <property type="match status" value="1"/>
</dbReference>
<accession>A0ABY5VAQ1</accession>
<sequence>MKKYASLLLSLLLCATAASAQTHHADLGLNGPWEYGIDRNYTGTTLVPGIPMDATRPAEGRLWYRREIELPAGSWNAAALELKGARFRPEIYIDGKLISSQEGGMIRSLHDLRHEALKPGNRITLEISLASLADVPPTDASFIPKVDQWRSNCSSSLWDDVVLHLYTNARTDRVLTDCDPETGHVKLRYRIRGTGAASARITVTNGSGELLTRTGTALPGENEIAFDYRGLLREWTPERPVLYGLRVELLDERGETLSDWQQSLGLRRAAVSGKQFTLNGRPLKLRGGTVVWHRWMRDAEGREAGYDTVWFRDNIVRRLKEHGANLLRFHLGVPPERLLDLCDRYGLAVQYEWNFFHGMPASRESLMEQYPKWFDLAARHPSVLLFHPYNETEGEQLETAWSALNEIVRDYPPMILEDRDVLHIHKYWWSLFENLGLYYDSSEQFPKAIMVDEFGGNYLDGDGEMGGYPSIRESYMRFLGRRHTAAERLHHLDRSCGKVAEYWRRIGAAGVAPFTIASSYADGNHWFTGPLRDGRPKNVWNALTVLWSPQAVSMDIWDCNFTPGQEITLPLHFLNDTDRRSTLTARVEITDAYSRRSFAKTVECRVEPYDKRIAECRIEMPATCGDYILRTTLLNPSEEVKYPVVSEWDIRVLEAKVPAPVAEAVLYIPAAETELLTLAHRLGLRTAADPAKADLLLLGRASWEGLDDCRPTIEKAVARGAGVVMLDIGERGLGQGYPAEDGQLGPLQGVARVTDPKVTHYDLFGGLSLTCTEAAEPESHLHPDSVHTELWRRLTPHHTALWNGLRGGLIVPAADFDVQGLSREAFSAQWSRRGADVARMERGNYYAYELCGFFAFDSRPDNKEVIRELRRKAEFLVEDAPALAMSINPKAPVRVTDLGSGYRNSVRGSASELVPLAAAGKNLTRTPVLRIGFGDGKGCLLLSGLLTAGRLDAARTPEPGPFPVEYDEAAVQMVINLMENALENSPGGTGGKRRLKNGLKRT</sequence>
<dbReference type="InterPro" id="IPR051913">
    <property type="entry name" value="GH2_Domain-Containing"/>
</dbReference>
<dbReference type="InterPro" id="IPR006102">
    <property type="entry name" value="Ig-like_GH2"/>
</dbReference>
<evidence type="ECO:0000256" key="3">
    <source>
        <dbReference type="ARBA" id="ARBA00023295"/>
    </source>
</evidence>
<reference evidence="7" key="1">
    <citation type="journal article" date="2022" name="Cell">
        <title>Design, construction, and in vivo augmentation of a complex gut microbiome.</title>
        <authorList>
            <person name="Cheng A.G."/>
            <person name="Ho P.Y."/>
            <person name="Aranda-Diaz A."/>
            <person name="Jain S."/>
            <person name="Yu F.B."/>
            <person name="Meng X."/>
            <person name="Wang M."/>
            <person name="Iakiviak M."/>
            <person name="Nagashima K."/>
            <person name="Zhao A."/>
            <person name="Murugkar P."/>
            <person name="Patil A."/>
            <person name="Atabakhsh K."/>
            <person name="Weakley A."/>
            <person name="Yan J."/>
            <person name="Brumbaugh A.R."/>
            <person name="Higginbottom S."/>
            <person name="Dimas A."/>
            <person name="Shiver A.L."/>
            <person name="Deutschbauer A."/>
            <person name="Neff N."/>
            <person name="Sonnenburg J.L."/>
            <person name="Huang K.C."/>
            <person name="Fischbach M.A."/>
        </authorList>
    </citation>
    <scope>NUCLEOTIDE SEQUENCE</scope>
    <source>
        <strain evidence="7">JC50</strain>
    </source>
</reference>
<dbReference type="PANTHER" id="PTHR42732">
    <property type="entry name" value="BETA-GALACTOSIDASE"/>
    <property type="match status" value="1"/>
</dbReference>
<dbReference type="GO" id="GO:0016787">
    <property type="term" value="F:hydrolase activity"/>
    <property type="evidence" value="ECO:0007669"/>
    <property type="project" value="UniProtKB-KW"/>
</dbReference>
<organism evidence="7 8">
    <name type="scientific">Alistipes senegalensis JC50</name>
    <dbReference type="NCBI Taxonomy" id="1033732"/>
    <lineage>
        <taxon>Bacteria</taxon>
        <taxon>Pseudomonadati</taxon>
        <taxon>Bacteroidota</taxon>
        <taxon>Bacteroidia</taxon>
        <taxon>Bacteroidales</taxon>
        <taxon>Rikenellaceae</taxon>
        <taxon>Alistipes</taxon>
    </lineage>
</organism>
<feature type="signal peptide" evidence="5">
    <location>
        <begin position="1"/>
        <end position="20"/>
    </location>
</feature>
<comment type="similarity">
    <text evidence="1">Belongs to the glycosyl hydrolase 2 family.</text>
</comment>
<evidence type="ECO:0000313" key="7">
    <source>
        <dbReference type="EMBL" id="UWN65917.1"/>
    </source>
</evidence>
<keyword evidence="2 7" id="KW-0378">Hydrolase</keyword>
<dbReference type="SUPFAM" id="SSF49785">
    <property type="entry name" value="Galactose-binding domain-like"/>
    <property type="match status" value="1"/>
</dbReference>
<dbReference type="InterPro" id="IPR036156">
    <property type="entry name" value="Beta-gal/glucu_dom_sf"/>
</dbReference>
<protein>
    <submittedName>
        <fullName evidence="7">Glycoside hydrolase</fullName>
    </submittedName>
</protein>
<evidence type="ECO:0000313" key="8">
    <source>
        <dbReference type="Proteomes" id="UP001058267"/>
    </source>
</evidence>
<feature type="compositionally biased region" description="Basic residues" evidence="4">
    <location>
        <begin position="991"/>
        <end position="1002"/>
    </location>
</feature>
<feature type="region of interest" description="Disordered" evidence="4">
    <location>
        <begin position="982"/>
        <end position="1002"/>
    </location>
</feature>
<dbReference type="PANTHER" id="PTHR42732:SF1">
    <property type="entry name" value="BETA-MANNOSIDASE"/>
    <property type="match status" value="1"/>
</dbReference>
<dbReference type="InterPro" id="IPR017853">
    <property type="entry name" value="GH"/>
</dbReference>
<dbReference type="InterPro" id="IPR013783">
    <property type="entry name" value="Ig-like_fold"/>
</dbReference>
<dbReference type="EMBL" id="CP102252">
    <property type="protein sequence ID" value="UWN65917.1"/>
    <property type="molecule type" value="Genomic_DNA"/>
</dbReference>
<evidence type="ECO:0000256" key="1">
    <source>
        <dbReference type="ARBA" id="ARBA00007401"/>
    </source>
</evidence>
<evidence type="ECO:0000259" key="6">
    <source>
        <dbReference type="Pfam" id="PF00703"/>
    </source>
</evidence>
<proteinExistence type="inferred from homology"/>
<name>A0ABY5VAQ1_9BACT</name>
<evidence type="ECO:0000256" key="4">
    <source>
        <dbReference type="SAM" id="MobiDB-lite"/>
    </source>
</evidence>
<keyword evidence="5" id="KW-0732">Signal</keyword>
<dbReference type="Gene3D" id="2.60.40.10">
    <property type="entry name" value="Immunoglobulins"/>
    <property type="match status" value="1"/>
</dbReference>
<dbReference type="Gene3D" id="3.20.20.80">
    <property type="entry name" value="Glycosidases"/>
    <property type="match status" value="1"/>
</dbReference>
<gene>
    <name evidence="7" type="ORF">NQ519_03495</name>
</gene>
<keyword evidence="8" id="KW-1185">Reference proteome</keyword>
<dbReference type="Proteomes" id="UP001058267">
    <property type="component" value="Chromosome"/>
</dbReference>